<evidence type="ECO:0000313" key="2">
    <source>
        <dbReference type="EMBL" id="CAF4467215.1"/>
    </source>
</evidence>
<dbReference type="AlphaFoldDB" id="A0A8S2WY41"/>
<proteinExistence type="predicted"/>
<dbReference type="Proteomes" id="UP000676336">
    <property type="component" value="Unassembled WGS sequence"/>
</dbReference>
<feature type="region of interest" description="Disordered" evidence="1">
    <location>
        <begin position="48"/>
        <end position="67"/>
    </location>
</feature>
<gene>
    <name evidence="2" type="ORF">SMN809_LOCUS33418</name>
</gene>
<dbReference type="EMBL" id="CAJOBI010073136">
    <property type="protein sequence ID" value="CAF4467215.1"/>
    <property type="molecule type" value="Genomic_DNA"/>
</dbReference>
<sequence length="67" mass="7243">DQAEKETKSDSSSCSFGDVNNTSASARLFGQFKQNGFGFSNLSPSTFGQISSREKSDDNQSPSSYFT</sequence>
<feature type="non-terminal residue" evidence="2">
    <location>
        <position position="1"/>
    </location>
</feature>
<reference evidence="2" key="1">
    <citation type="submission" date="2021-02" db="EMBL/GenBank/DDBJ databases">
        <authorList>
            <person name="Nowell W R."/>
        </authorList>
    </citation>
    <scope>NUCLEOTIDE SEQUENCE</scope>
</reference>
<organism evidence="2 3">
    <name type="scientific">Rotaria magnacalcarata</name>
    <dbReference type="NCBI Taxonomy" id="392030"/>
    <lineage>
        <taxon>Eukaryota</taxon>
        <taxon>Metazoa</taxon>
        <taxon>Spiralia</taxon>
        <taxon>Gnathifera</taxon>
        <taxon>Rotifera</taxon>
        <taxon>Eurotatoria</taxon>
        <taxon>Bdelloidea</taxon>
        <taxon>Philodinida</taxon>
        <taxon>Philodinidae</taxon>
        <taxon>Rotaria</taxon>
    </lineage>
</organism>
<protein>
    <submittedName>
        <fullName evidence="2">Uncharacterized protein</fullName>
    </submittedName>
</protein>
<feature type="non-terminal residue" evidence="2">
    <location>
        <position position="67"/>
    </location>
</feature>
<comment type="caution">
    <text evidence="2">The sequence shown here is derived from an EMBL/GenBank/DDBJ whole genome shotgun (WGS) entry which is preliminary data.</text>
</comment>
<accession>A0A8S2WY41</accession>
<name>A0A8S2WY41_9BILA</name>
<evidence type="ECO:0000256" key="1">
    <source>
        <dbReference type="SAM" id="MobiDB-lite"/>
    </source>
</evidence>
<evidence type="ECO:0000313" key="3">
    <source>
        <dbReference type="Proteomes" id="UP000676336"/>
    </source>
</evidence>